<dbReference type="GO" id="GO:0006412">
    <property type="term" value="P:translation"/>
    <property type="evidence" value="ECO:0007669"/>
    <property type="project" value="UniProtKB-UniRule"/>
</dbReference>
<evidence type="ECO:0000256" key="8">
    <source>
        <dbReference type="HAMAP-Rule" id="MF_01333"/>
    </source>
</evidence>
<evidence type="ECO:0000256" key="7">
    <source>
        <dbReference type="ARBA" id="ARBA00035245"/>
    </source>
</evidence>
<keyword evidence="3 8" id="KW-0699">rRNA-binding</keyword>
<name>A0A845S4K3_9PROT</name>
<dbReference type="EMBL" id="RGOB01000004">
    <property type="protein sequence ID" value="NCU52763.1"/>
    <property type="molecule type" value="Genomic_DNA"/>
</dbReference>
<feature type="compositionally biased region" description="Basic and acidic residues" evidence="10">
    <location>
        <begin position="195"/>
        <end position="212"/>
    </location>
</feature>
<dbReference type="GO" id="GO:0005840">
    <property type="term" value="C:ribosome"/>
    <property type="evidence" value="ECO:0007669"/>
    <property type="project" value="UniProtKB-KW"/>
</dbReference>
<dbReference type="GO" id="GO:0000049">
    <property type="term" value="F:tRNA binding"/>
    <property type="evidence" value="ECO:0007669"/>
    <property type="project" value="UniProtKB-UniRule"/>
</dbReference>
<accession>A0A845S4K3</accession>
<dbReference type="Pfam" id="PF00673">
    <property type="entry name" value="Ribosomal_L5_C"/>
    <property type="match status" value="1"/>
</dbReference>
<feature type="region of interest" description="Disordered" evidence="10">
    <location>
        <begin position="192"/>
        <end position="212"/>
    </location>
</feature>
<dbReference type="GO" id="GO:1990904">
    <property type="term" value="C:ribonucleoprotein complex"/>
    <property type="evidence" value="ECO:0007669"/>
    <property type="project" value="UniProtKB-KW"/>
</dbReference>
<evidence type="ECO:0000256" key="9">
    <source>
        <dbReference type="RuleBase" id="RU003930"/>
    </source>
</evidence>
<dbReference type="Proteomes" id="UP000572953">
    <property type="component" value="Unassembled WGS sequence"/>
</dbReference>
<evidence type="ECO:0000256" key="1">
    <source>
        <dbReference type="ARBA" id="ARBA00008553"/>
    </source>
</evidence>
<dbReference type="Proteomes" id="UP000699985">
    <property type="component" value="Unassembled WGS sequence"/>
</dbReference>
<dbReference type="InterPro" id="IPR002132">
    <property type="entry name" value="Ribosomal_uL5"/>
</dbReference>
<evidence type="ECO:0000313" key="14">
    <source>
        <dbReference type="EMBL" id="NCU50169.1"/>
    </source>
</evidence>
<reference evidence="16 17" key="1">
    <citation type="submission" date="2018-10" db="EMBL/GenBank/DDBJ databases">
        <title>Iterative Subtractive Binning of Freshwater Chronoseries Metagenomes Recovers Nearly Complete Genomes from over Four Hundred Novel Species.</title>
        <authorList>
            <person name="Rodriguez-R L.M."/>
            <person name="Tsementzi D."/>
            <person name="Luo C."/>
            <person name="Konstantinidis K.T."/>
        </authorList>
    </citation>
    <scope>NUCLEOTIDE SEQUENCE [LARGE SCALE GENOMIC DNA]</scope>
    <source>
        <strain evidence="16">WB7_2B_003</strain>
        <strain evidence="13">WB7_6_001</strain>
        <strain evidence="14">WB8_1A_003</strain>
        <strain evidence="15">WB8_2A_004</strain>
    </source>
</reference>
<comment type="caution">
    <text evidence="16">The sequence shown here is derived from an EMBL/GenBank/DDBJ whole genome shotgun (WGS) entry which is preliminary data.</text>
</comment>
<dbReference type="EMBL" id="RGET01000010">
    <property type="protein sequence ID" value="NBN87727.1"/>
    <property type="molecule type" value="Genomic_DNA"/>
</dbReference>
<dbReference type="Proteomes" id="UP000747791">
    <property type="component" value="Unassembled WGS sequence"/>
</dbReference>
<keyword evidence="2 8" id="KW-0820">tRNA-binding</keyword>
<evidence type="ECO:0000313" key="17">
    <source>
        <dbReference type="Proteomes" id="UP000572953"/>
    </source>
</evidence>
<dbReference type="InterPro" id="IPR031309">
    <property type="entry name" value="Ribosomal_uL5_C"/>
</dbReference>
<dbReference type="GO" id="GO:0019843">
    <property type="term" value="F:rRNA binding"/>
    <property type="evidence" value="ECO:0007669"/>
    <property type="project" value="UniProtKB-UniRule"/>
</dbReference>
<evidence type="ECO:0000256" key="4">
    <source>
        <dbReference type="ARBA" id="ARBA00022884"/>
    </source>
</evidence>
<keyword evidence="6 8" id="KW-0687">Ribonucleoprotein</keyword>
<feature type="domain" description="Large ribosomal subunit protein uL5 C-terminal" evidence="12">
    <location>
        <begin position="87"/>
        <end position="180"/>
    </location>
</feature>
<evidence type="ECO:0000256" key="6">
    <source>
        <dbReference type="ARBA" id="ARBA00023274"/>
    </source>
</evidence>
<sequence length="212" mass="24040">MKLVPRLKEKYIKEIVPTLCKNLSFTNKMQAPKLVKIVLNMGLGLDGTDNKILKSAEDDLSAIAGQKAQVTKSRKSISNFKTRVGIPLGLKVTLRKDQMYFFLDRLVNIALPRIKDFRGLNPNSFDSEANYSFGVKEHIIFPEVNFDKVDKIRGLDITIVTTAKTKDQARMLLDSFNFPFAKAGIFSADKKKIKKEGDNEKNKDKEKNKELN</sequence>
<dbReference type="Gene3D" id="3.30.1440.10">
    <property type="match status" value="1"/>
</dbReference>
<evidence type="ECO:0000256" key="10">
    <source>
        <dbReference type="SAM" id="MobiDB-lite"/>
    </source>
</evidence>
<dbReference type="Pfam" id="PF00281">
    <property type="entry name" value="Ribosomal_L5"/>
    <property type="match status" value="1"/>
</dbReference>
<evidence type="ECO:0000313" key="13">
    <source>
        <dbReference type="EMBL" id="NBN87727.1"/>
    </source>
</evidence>
<dbReference type="PIRSF" id="PIRSF002161">
    <property type="entry name" value="Ribosomal_L5"/>
    <property type="match status" value="1"/>
</dbReference>
<gene>
    <name evidence="8" type="primary">rplE</name>
    <name evidence="13" type="ORF">EBV32_01360</name>
    <name evidence="16" type="ORF">EBV78_00255</name>
    <name evidence="14" type="ORF">EBX29_00060</name>
    <name evidence="15" type="ORF">EBX74_00395</name>
</gene>
<feature type="domain" description="Large ribosomal subunit protein uL5 N-terminal" evidence="11">
    <location>
        <begin position="27"/>
        <end position="83"/>
    </location>
</feature>
<dbReference type="Proteomes" id="UP000713222">
    <property type="component" value="Unassembled WGS sequence"/>
</dbReference>
<dbReference type="EMBL" id="RGGN01000003">
    <property type="protein sequence ID" value="NCU62520.1"/>
    <property type="molecule type" value="Genomic_DNA"/>
</dbReference>
<dbReference type="GO" id="GO:0003735">
    <property type="term" value="F:structural constituent of ribosome"/>
    <property type="evidence" value="ECO:0007669"/>
    <property type="project" value="InterPro"/>
</dbReference>
<protein>
    <recommendedName>
        <fullName evidence="7 8">Large ribosomal subunit protein uL5</fullName>
    </recommendedName>
</protein>
<evidence type="ECO:0000259" key="12">
    <source>
        <dbReference type="Pfam" id="PF00673"/>
    </source>
</evidence>
<dbReference type="AlphaFoldDB" id="A0A845S4K3"/>
<dbReference type="InterPro" id="IPR020930">
    <property type="entry name" value="Ribosomal_uL5_bac-type"/>
</dbReference>
<evidence type="ECO:0000256" key="5">
    <source>
        <dbReference type="ARBA" id="ARBA00022980"/>
    </source>
</evidence>
<dbReference type="PANTHER" id="PTHR11994">
    <property type="entry name" value="60S RIBOSOMAL PROTEIN L11-RELATED"/>
    <property type="match status" value="1"/>
</dbReference>
<evidence type="ECO:0000313" key="16">
    <source>
        <dbReference type="EMBL" id="NCU62520.1"/>
    </source>
</evidence>
<organism evidence="16 17">
    <name type="scientific">Candidatus Fonsibacter lacus</name>
    <dbReference type="NCBI Taxonomy" id="2576439"/>
    <lineage>
        <taxon>Bacteria</taxon>
        <taxon>Pseudomonadati</taxon>
        <taxon>Pseudomonadota</taxon>
        <taxon>Alphaproteobacteria</taxon>
        <taxon>Candidatus Pelagibacterales</taxon>
        <taxon>Candidatus Pelagibacterales incertae sedis</taxon>
        <taxon>Candidatus Fonsibacter</taxon>
    </lineage>
</organism>
<comment type="subunit">
    <text evidence="8">Part of the 50S ribosomal subunit; part of the 5S rRNA/L5/L18/L25 subcomplex. Contacts the 5S rRNA and the P site tRNA. Forms a bridge to the 30S subunit in the 70S ribosome.</text>
</comment>
<dbReference type="EMBL" id="RGMI01000001">
    <property type="protein sequence ID" value="NCU50169.1"/>
    <property type="molecule type" value="Genomic_DNA"/>
</dbReference>
<dbReference type="NCBIfam" id="NF000585">
    <property type="entry name" value="PRK00010.1"/>
    <property type="match status" value="1"/>
</dbReference>
<evidence type="ECO:0000259" key="11">
    <source>
        <dbReference type="Pfam" id="PF00281"/>
    </source>
</evidence>
<keyword evidence="4 8" id="KW-0694">RNA-binding</keyword>
<dbReference type="SUPFAM" id="SSF55282">
    <property type="entry name" value="RL5-like"/>
    <property type="match status" value="1"/>
</dbReference>
<proteinExistence type="inferred from homology"/>
<dbReference type="FunFam" id="3.30.1440.10:FF:000001">
    <property type="entry name" value="50S ribosomal protein L5"/>
    <property type="match status" value="1"/>
</dbReference>
<dbReference type="HAMAP" id="MF_01333_B">
    <property type="entry name" value="Ribosomal_uL5_B"/>
    <property type="match status" value="1"/>
</dbReference>
<dbReference type="InterPro" id="IPR031310">
    <property type="entry name" value="Ribosomal_uL5_N"/>
</dbReference>
<evidence type="ECO:0000313" key="15">
    <source>
        <dbReference type="EMBL" id="NCU52763.1"/>
    </source>
</evidence>
<comment type="function">
    <text evidence="8">This is 1 of the proteins that bind and probably mediate the attachment of the 5S RNA into the large ribosomal subunit, where it forms part of the central protuberance. In the 70S ribosome it contacts protein S13 of the 30S subunit (bridge B1b), connecting the 2 subunits; this bridge is implicated in subunit movement. Contacts the P site tRNA; the 5S rRNA and some of its associated proteins might help stabilize positioning of ribosome-bound tRNAs.</text>
</comment>
<evidence type="ECO:0000256" key="3">
    <source>
        <dbReference type="ARBA" id="ARBA00022730"/>
    </source>
</evidence>
<dbReference type="InterPro" id="IPR022803">
    <property type="entry name" value="Ribosomal_uL5_dom_sf"/>
</dbReference>
<keyword evidence="5 8" id="KW-0689">Ribosomal protein</keyword>
<evidence type="ECO:0000256" key="2">
    <source>
        <dbReference type="ARBA" id="ARBA00022555"/>
    </source>
</evidence>
<comment type="similarity">
    <text evidence="1 8 9">Belongs to the universal ribosomal protein uL5 family.</text>
</comment>